<name>A0A6A4E2L8_9STRA</name>
<dbReference type="Proteomes" id="UP000440732">
    <property type="component" value="Unassembled WGS sequence"/>
</dbReference>
<evidence type="ECO:0000313" key="13">
    <source>
        <dbReference type="EMBL" id="KAE9346401.1"/>
    </source>
</evidence>
<evidence type="ECO:0000313" key="14">
    <source>
        <dbReference type="Proteomes" id="UP000429523"/>
    </source>
</evidence>
<keyword evidence="2" id="KW-0812">Transmembrane</keyword>
<evidence type="ECO:0000313" key="12">
    <source>
        <dbReference type="EMBL" id="KAE9315194.1"/>
    </source>
</evidence>
<evidence type="ECO:0000313" key="15">
    <source>
        <dbReference type="Proteomes" id="UP000433483"/>
    </source>
</evidence>
<dbReference type="Proteomes" id="UP000460718">
    <property type="component" value="Unassembled WGS sequence"/>
</dbReference>
<evidence type="ECO:0000313" key="20">
    <source>
        <dbReference type="Proteomes" id="UP000460718"/>
    </source>
</evidence>
<evidence type="ECO:0000313" key="4">
    <source>
        <dbReference type="EMBL" id="KAE8940124.1"/>
    </source>
</evidence>
<dbReference type="EMBL" id="QXGB01000375">
    <property type="protein sequence ID" value="KAE9217381.1"/>
    <property type="molecule type" value="Genomic_DNA"/>
</dbReference>
<evidence type="ECO:0000256" key="1">
    <source>
        <dbReference type="SAM" id="MobiDB-lite"/>
    </source>
</evidence>
<dbReference type="Proteomes" id="UP000488956">
    <property type="component" value="Unassembled WGS sequence"/>
</dbReference>
<dbReference type="Proteomes" id="UP000486351">
    <property type="component" value="Unassembled WGS sequence"/>
</dbReference>
<reference evidence="14 15" key="1">
    <citation type="submission" date="2018-08" db="EMBL/GenBank/DDBJ databases">
        <title>Genomic investigation of the strawberry pathogen Phytophthora fragariae indicates pathogenicity is determined by transcriptional variation in three key races.</title>
        <authorList>
            <person name="Adams T.M."/>
            <person name="Armitage A.D."/>
            <person name="Sobczyk M.K."/>
            <person name="Bates H.J."/>
            <person name="Dunwell J.M."/>
            <person name="Nellist C.F."/>
            <person name="Harrison R.J."/>
        </authorList>
    </citation>
    <scope>NUCLEOTIDE SEQUENCE [LARGE SCALE GENOMIC DNA]</scope>
    <source>
        <strain evidence="12 16">A4</strain>
        <strain evidence="11 17">BC-1</strain>
        <strain evidence="10 21">BC-23</strain>
        <strain evidence="9 15">NOV-27</strain>
        <strain evidence="8 18">NOV-5</strain>
        <strain evidence="6 19">NOV-71</strain>
        <strain evidence="13 22">NOV-77</strain>
        <strain evidence="4 14">NOV-9</strain>
        <strain evidence="7 23">ONT-3</strain>
        <strain evidence="5 20">SCRP245</strain>
    </source>
</reference>
<comment type="caution">
    <text evidence="12">The sequence shown here is derived from an EMBL/GenBank/DDBJ whole genome shotgun (WGS) entry which is preliminary data.</text>
</comment>
<evidence type="ECO:0000313" key="19">
    <source>
        <dbReference type="Proteomes" id="UP000441208"/>
    </source>
</evidence>
<feature type="region of interest" description="Disordered" evidence="1">
    <location>
        <begin position="32"/>
        <end position="52"/>
    </location>
</feature>
<evidence type="ECO:0000313" key="8">
    <source>
        <dbReference type="EMBL" id="KAE9147219.1"/>
    </source>
</evidence>
<evidence type="ECO:0008006" key="24">
    <source>
        <dbReference type="Google" id="ProtNLM"/>
    </source>
</evidence>
<dbReference type="EMBL" id="QXGD01000404">
    <property type="protein sequence ID" value="KAE9240620.1"/>
    <property type="molecule type" value="Genomic_DNA"/>
</dbReference>
<evidence type="ECO:0000313" key="6">
    <source>
        <dbReference type="EMBL" id="KAE9118519.1"/>
    </source>
</evidence>
<gene>
    <name evidence="12" type="ORF">PF001_g7906</name>
    <name evidence="11" type="ORF">PF002_g9675</name>
    <name evidence="10" type="ORF">PF004_g7654</name>
    <name evidence="9" type="ORF">PF005_g8676</name>
    <name evidence="8" type="ORF">PF006_g8079</name>
    <name evidence="6" type="ORF">PF007_g8891</name>
    <name evidence="13" type="ORF">PF008_g8305</name>
    <name evidence="4" type="ORF">PF009_g10048</name>
    <name evidence="7" type="ORF">PF010_g8100</name>
    <name evidence="5" type="ORF">PF011_g7719</name>
</gene>
<keyword evidence="15" id="KW-1185">Reference proteome</keyword>
<dbReference type="Proteomes" id="UP000433483">
    <property type="component" value="Unassembled WGS sequence"/>
</dbReference>
<proteinExistence type="predicted"/>
<dbReference type="EMBL" id="QXGA01000362">
    <property type="protein sequence ID" value="KAE9147219.1"/>
    <property type="molecule type" value="Genomic_DNA"/>
</dbReference>
<dbReference type="EMBL" id="QXFX01000360">
    <property type="protein sequence ID" value="KAE9118749.1"/>
    <property type="molecule type" value="Genomic_DNA"/>
</dbReference>
<feature type="chain" id="PRO_5036167434" description="RxLR effector protein" evidence="3">
    <location>
        <begin position="22"/>
        <end position="200"/>
    </location>
</feature>
<evidence type="ECO:0000313" key="17">
    <source>
        <dbReference type="Proteomes" id="UP000440367"/>
    </source>
</evidence>
<dbReference type="Proteomes" id="UP000429523">
    <property type="component" value="Unassembled WGS sequence"/>
</dbReference>
<dbReference type="EMBL" id="QXGE01000347">
    <property type="protein sequence ID" value="KAE9315194.1"/>
    <property type="molecule type" value="Genomic_DNA"/>
</dbReference>
<dbReference type="Proteomes" id="UP000476176">
    <property type="component" value="Unassembled WGS sequence"/>
</dbReference>
<dbReference type="EMBL" id="QXFW01000348">
    <property type="protein sequence ID" value="KAE9015213.1"/>
    <property type="molecule type" value="Genomic_DNA"/>
</dbReference>
<dbReference type="AlphaFoldDB" id="A0A6A4E2L8"/>
<dbReference type="Proteomes" id="UP000441208">
    <property type="component" value="Unassembled WGS sequence"/>
</dbReference>
<dbReference type="EMBL" id="QXGF01000445">
    <property type="protein sequence ID" value="KAE8940124.1"/>
    <property type="molecule type" value="Genomic_DNA"/>
</dbReference>
<dbReference type="EMBL" id="QXFZ01000385">
    <property type="protein sequence ID" value="KAE9118519.1"/>
    <property type="molecule type" value="Genomic_DNA"/>
</dbReference>
<dbReference type="Proteomes" id="UP000437068">
    <property type="component" value="Unassembled WGS sequence"/>
</dbReference>
<keyword evidence="2" id="KW-1133">Transmembrane helix</keyword>
<keyword evidence="2" id="KW-0472">Membrane</keyword>
<protein>
    <recommendedName>
        <fullName evidence="24">RxLR effector protein</fullName>
    </recommendedName>
</protein>
<dbReference type="OrthoDB" id="124945at2759"/>
<keyword evidence="3" id="KW-0732">Signal</keyword>
<evidence type="ECO:0000313" key="21">
    <source>
        <dbReference type="Proteomes" id="UP000476176"/>
    </source>
</evidence>
<dbReference type="Proteomes" id="UP000440367">
    <property type="component" value="Unassembled WGS sequence"/>
</dbReference>
<accession>A0A6A4E2L8</accession>
<dbReference type="EMBL" id="QXFY01000370">
    <property type="protein sequence ID" value="KAE9346401.1"/>
    <property type="molecule type" value="Genomic_DNA"/>
</dbReference>
<sequence length="200" mass="21681">MRLGYILLVVVAFAIQDFAVADNAFGEENAVPRDSRSLRSSSKAEAGVDMTNAETEERMKLPGIAKLNMFSKKESGVIKNLKENSALSARLNSNPSLRKSLENNPQLVKPFENLQKDAAVMERLKTLEKSPSMNKLKTVINKNPSSLTEDSVKKLGAIVKKPSRFKMGEGTGQGLLILGLILLVLLGATITLAATGELKL</sequence>
<evidence type="ECO:0000313" key="11">
    <source>
        <dbReference type="EMBL" id="KAE9240620.1"/>
    </source>
</evidence>
<evidence type="ECO:0000313" key="23">
    <source>
        <dbReference type="Proteomes" id="UP000488956"/>
    </source>
</evidence>
<organism evidence="12 16">
    <name type="scientific">Phytophthora fragariae</name>
    <dbReference type="NCBI Taxonomy" id="53985"/>
    <lineage>
        <taxon>Eukaryota</taxon>
        <taxon>Sar</taxon>
        <taxon>Stramenopiles</taxon>
        <taxon>Oomycota</taxon>
        <taxon>Peronosporomycetes</taxon>
        <taxon>Peronosporales</taxon>
        <taxon>Peronosporaceae</taxon>
        <taxon>Phytophthora</taxon>
    </lineage>
</organism>
<feature type="signal peptide" evidence="3">
    <location>
        <begin position="1"/>
        <end position="21"/>
    </location>
</feature>
<evidence type="ECO:0000313" key="22">
    <source>
        <dbReference type="Proteomes" id="UP000486351"/>
    </source>
</evidence>
<evidence type="ECO:0000313" key="16">
    <source>
        <dbReference type="Proteomes" id="UP000437068"/>
    </source>
</evidence>
<evidence type="ECO:0000313" key="18">
    <source>
        <dbReference type="Proteomes" id="UP000440732"/>
    </source>
</evidence>
<evidence type="ECO:0000313" key="7">
    <source>
        <dbReference type="EMBL" id="KAE9118749.1"/>
    </source>
</evidence>
<evidence type="ECO:0000313" key="5">
    <source>
        <dbReference type="EMBL" id="KAE9015213.1"/>
    </source>
</evidence>
<feature type="transmembrane region" description="Helical" evidence="2">
    <location>
        <begin position="174"/>
        <end position="194"/>
    </location>
</feature>
<evidence type="ECO:0000256" key="2">
    <source>
        <dbReference type="SAM" id="Phobius"/>
    </source>
</evidence>
<evidence type="ECO:0000313" key="9">
    <source>
        <dbReference type="EMBL" id="KAE9217381.1"/>
    </source>
</evidence>
<evidence type="ECO:0000313" key="10">
    <source>
        <dbReference type="EMBL" id="KAE9240093.1"/>
    </source>
</evidence>
<evidence type="ECO:0000256" key="3">
    <source>
        <dbReference type="SAM" id="SignalP"/>
    </source>
</evidence>
<dbReference type="EMBL" id="QXGC01000336">
    <property type="protein sequence ID" value="KAE9240093.1"/>
    <property type="molecule type" value="Genomic_DNA"/>
</dbReference>